<feature type="compositionally biased region" description="Acidic residues" evidence="1">
    <location>
        <begin position="295"/>
        <end position="316"/>
    </location>
</feature>
<dbReference type="SMART" id="SM00507">
    <property type="entry name" value="HNHc"/>
    <property type="match status" value="1"/>
</dbReference>
<name>A0A897NF82_9EURY</name>
<dbReference type="GeneID" id="68852815"/>
<accession>A0A897NF82</accession>
<gene>
    <name evidence="3" type="primary">hxlR3</name>
    <name evidence="3" type="ORF">HSR122_2208</name>
</gene>
<dbReference type="GO" id="GO:0003677">
    <property type="term" value="F:DNA binding"/>
    <property type="evidence" value="ECO:0007669"/>
    <property type="project" value="UniProtKB-KW"/>
</dbReference>
<dbReference type="GO" id="GO:0008270">
    <property type="term" value="F:zinc ion binding"/>
    <property type="evidence" value="ECO:0007669"/>
    <property type="project" value="InterPro"/>
</dbReference>
<dbReference type="GO" id="GO:0004519">
    <property type="term" value="F:endonuclease activity"/>
    <property type="evidence" value="ECO:0007669"/>
    <property type="project" value="InterPro"/>
</dbReference>
<dbReference type="RefSeq" id="WP_229109751.1">
    <property type="nucleotide sequence ID" value="NZ_CP064788.1"/>
</dbReference>
<dbReference type="Proteomes" id="UP000662973">
    <property type="component" value="Chromosome"/>
</dbReference>
<dbReference type="InterPro" id="IPR003615">
    <property type="entry name" value="HNH_nuc"/>
</dbReference>
<feature type="region of interest" description="Disordered" evidence="1">
    <location>
        <begin position="1"/>
        <end position="31"/>
    </location>
</feature>
<reference evidence="3 4" key="1">
    <citation type="submission" date="2020-11" db="EMBL/GenBank/DDBJ databases">
        <title>Carbohydrate-dependent, anaerobic sulfur respiration: A novel catabolism in halophilic archaea.</title>
        <authorList>
            <person name="Sorokin D.Y."/>
            <person name="Messina E."/>
            <person name="Smedile F."/>
            <person name="La Cono V."/>
            <person name="Hallsworth J.E."/>
            <person name="Yakimov M.M."/>
        </authorList>
    </citation>
    <scope>NUCLEOTIDE SEQUENCE [LARGE SCALE GENOMIC DNA]</scope>
    <source>
        <strain evidence="3 4">HSR12-2</strain>
    </source>
</reference>
<dbReference type="KEGG" id="hds:HSR122_2208"/>
<feature type="compositionally biased region" description="Low complexity" evidence="1">
    <location>
        <begin position="276"/>
        <end position="294"/>
    </location>
</feature>
<dbReference type="SUPFAM" id="SSF46785">
    <property type="entry name" value="Winged helix' DNA-binding domain"/>
    <property type="match status" value="1"/>
</dbReference>
<evidence type="ECO:0000259" key="2">
    <source>
        <dbReference type="SMART" id="SM00507"/>
    </source>
</evidence>
<evidence type="ECO:0000313" key="3">
    <source>
        <dbReference type="EMBL" id="QSG09589.1"/>
    </source>
</evidence>
<feature type="compositionally biased region" description="Basic and acidic residues" evidence="1">
    <location>
        <begin position="20"/>
        <end position="31"/>
    </location>
</feature>
<feature type="domain" description="HNH nuclease" evidence="2">
    <location>
        <begin position="34"/>
        <end position="92"/>
    </location>
</feature>
<dbReference type="EMBL" id="CP064788">
    <property type="protein sequence ID" value="QSG09589.1"/>
    <property type="molecule type" value="Genomic_DNA"/>
</dbReference>
<feature type="compositionally biased region" description="Basic and acidic residues" evidence="1">
    <location>
        <begin position="251"/>
        <end position="273"/>
    </location>
</feature>
<dbReference type="Pfam" id="PF01844">
    <property type="entry name" value="HNH"/>
    <property type="match status" value="1"/>
</dbReference>
<feature type="region of interest" description="Disordered" evidence="1">
    <location>
        <begin position="249"/>
        <end position="338"/>
    </location>
</feature>
<evidence type="ECO:0000313" key="4">
    <source>
        <dbReference type="Proteomes" id="UP000662973"/>
    </source>
</evidence>
<organism evidence="3 4">
    <name type="scientific">Halapricum desulfuricans</name>
    <dbReference type="NCBI Taxonomy" id="2841257"/>
    <lineage>
        <taxon>Archaea</taxon>
        <taxon>Methanobacteriati</taxon>
        <taxon>Methanobacteriota</taxon>
        <taxon>Stenosarchaea group</taxon>
        <taxon>Halobacteria</taxon>
        <taxon>Halobacteriales</taxon>
        <taxon>Haloarculaceae</taxon>
        <taxon>Halapricum</taxon>
    </lineage>
</organism>
<evidence type="ECO:0000256" key="1">
    <source>
        <dbReference type="SAM" id="MobiDB-lite"/>
    </source>
</evidence>
<keyword evidence="3" id="KW-0238">DNA-binding</keyword>
<protein>
    <submittedName>
        <fullName evidence="3">DNA-binding transcriptional regulator, HxlR family</fullName>
    </submittedName>
</protein>
<proteinExistence type="predicted"/>
<dbReference type="Gene3D" id="1.10.30.50">
    <property type="match status" value="1"/>
</dbReference>
<keyword evidence="4" id="KW-1185">Reference proteome</keyword>
<dbReference type="CDD" id="cd00085">
    <property type="entry name" value="HNHc"/>
    <property type="match status" value="1"/>
</dbReference>
<dbReference type="InterPro" id="IPR036390">
    <property type="entry name" value="WH_DNA-bd_sf"/>
</dbReference>
<dbReference type="AlphaFoldDB" id="A0A897NF82"/>
<sequence>MSDTKALADDDSTDNYPSDDTARGRSDAETVNAETRKQMLEAYNYRCQNCGTYGPQNGGMATLQVHHLDRDPDQVDVHDPANLTVLCHACHTWYHQQPEPETLPVELTAADEREMLPQDREILQLLAANGPLRTGDIADRLSVDQSTVSIRDRLWQLMGLDKVVEGREHPLVDKDIETGKWGLPEQIEHSARGHIPSETKALLQRMEDELVRQALERGCNQETVAEVFDVTRRTVATKEKRARAYDFPIDAFRDGGRPPKSQPTDERLQHNRSDNATMGDSAAGADTAATASGEVESEPEDESDDIDAAADGDADAPVETWTRHHSASDPVNGDPDIASMVAELDPDELHEQLPESISPVQLLTAVLTASRS</sequence>
<dbReference type="InterPro" id="IPR002711">
    <property type="entry name" value="HNH"/>
</dbReference>